<evidence type="ECO:0000313" key="2">
    <source>
        <dbReference type="Proteomes" id="UP000660862"/>
    </source>
</evidence>
<gene>
    <name evidence="1" type="ORF">GCM10007415_47120</name>
</gene>
<sequence>MDQQTLIDRLPIVAKIKVPALISLGEDDTISATLLHDVCFYEKNDSIAFYAAYVLEHIASRYPERFMPVFDTFISRLPEQKNASCQRHFTKILMVIAHPKAPELYQEAYSQIERELLVETVFGWLIAPRTTVAVQANCMDILLYMSREFGWIREELKHQIEFLMRDGSAALQSRGKNVLEKLNRLKPEVDPEG</sequence>
<dbReference type="Proteomes" id="UP000660862">
    <property type="component" value="Unassembled WGS sequence"/>
</dbReference>
<dbReference type="EMBL" id="BMER01000007">
    <property type="protein sequence ID" value="GGH05324.1"/>
    <property type="molecule type" value="Genomic_DNA"/>
</dbReference>
<dbReference type="SUPFAM" id="SSF48371">
    <property type="entry name" value="ARM repeat"/>
    <property type="match status" value="1"/>
</dbReference>
<dbReference type="AlphaFoldDB" id="A0A917I3D2"/>
<dbReference type="InterPro" id="IPR016024">
    <property type="entry name" value="ARM-type_fold"/>
</dbReference>
<reference evidence="1" key="1">
    <citation type="journal article" date="2014" name="Int. J. Syst. Evol. Microbiol.">
        <title>Complete genome sequence of Corynebacterium casei LMG S-19264T (=DSM 44701T), isolated from a smear-ripened cheese.</title>
        <authorList>
            <consortium name="US DOE Joint Genome Institute (JGI-PGF)"/>
            <person name="Walter F."/>
            <person name="Albersmeier A."/>
            <person name="Kalinowski J."/>
            <person name="Ruckert C."/>
        </authorList>
    </citation>
    <scope>NUCLEOTIDE SEQUENCE</scope>
    <source>
        <strain evidence="1">CGMCC 1.12195</strain>
    </source>
</reference>
<name>A0A917I3D2_9SPHI</name>
<evidence type="ECO:0000313" key="1">
    <source>
        <dbReference type="EMBL" id="GGH05324.1"/>
    </source>
</evidence>
<proteinExistence type="predicted"/>
<accession>A0A917I3D2</accession>
<keyword evidence="2" id="KW-1185">Reference proteome</keyword>
<dbReference type="RefSeq" id="WP_188508594.1">
    <property type="nucleotide sequence ID" value="NZ_BMER01000007.1"/>
</dbReference>
<protein>
    <submittedName>
        <fullName evidence="1">Uncharacterized protein</fullName>
    </submittedName>
</protein>
<organism evidence="1 2">
    <name type="scientific">Parapedobacter pyrenivorans</name>
    <dbReference type="NCBI Taxonomy" id="1305674"/>
    <lineage>
        <taxon>Bacteria</taxon>
        <taxon>Pseudomonadati</taxon>
        <taxon>Bacteroidota</taxon>
        <taxon>Sphingobacteriia</taxon>
        <taxon>Sphingobacteriales</taxon>
        <taxon>Sphingobacteriaceae</taxon>
        <taxon>Parapedobacter</taxon>
    </lineage>
</organism>
<reference evidence="1" key="2">
    <citation type="submission" date="2020-09" db="EMBL/GenBank/DDBJ databases">
        <authorList>
            <person name="Sun Q."/>
            <person name="Zhou Y."/>
        </authorList>
    </citation>
    <scope>NUCLEOTIDE SEQUENCE</scope>
    <source>
        <strain evidence="1">CGMCC 1.12195</strain>
    </source>
</reference>
<comment type="caution">
    <text evidence="1">The sequence shown here is derived from an EMBL/GenBank/DDBJ whole genome shotgun (WGS) entry which is preliminary data.</text>
</comment>